<dbReference type="PANTHER" id="PTHR32468:SF120">
    <property type="entry name" value="CATION_H+ EXCHANGER 3"/>
    <property type="match status" value="1"/>
</dbReference>
<evidence type="ECO:0000256" key="1">
    <source>
        <dbReference type="ARBA" id="ARBA00004141"/>
    </source>
</evidence>
<gene>
    <name evidence="13" type="ORF">RIF29_08335</name>
</gene>
<dbReference type="GO" id="GO:0006885">
    <property type="term" value="P:regulation of pH"/>
    <property type="evidence" value="ECO:0007669"/>
    <property type="project" value="TreeGrafter"/>
</dbReference>
<keyword evidence="8 10" id="KW-0472">Membrane</keyword>
<feature type="transmembrane region" description="Helical" evidence="10">
    <location>
        <begin position="184"/>
        <end position="204"/>
    </location>
</feature>
<comment type="similarity">
    <text evidence="9">Belongs to the monovalent cation:proton antiporter 2 (CPA2) transporter (TC 2.A.37) family. CHX (TC 2.A.37.4) subfamily.</text>
</comment>
<keyword evidence="2" id="KW-0813">Transport</keyword>
<organism evidence="13 14">
    <name type="scientific">Crotalaria pallida</name>
    <name type="common">Smooth rattlebox</name>
    <name type="synonym">Crotalaria striata</name>
    <dbReference type="NCBI Taxonomy" id="3830"/>
    <lineage>
        <taxon>Eukaryota</taxon>
        <taxon>Viridiplantae</taxon>
        <taxon>Streptophyta</taxon>
        <taxon>Embryophyta</taxon>
        <taxon>Tracheophyta</taxon>
        <taxon>Spermatophyta</taxon>
        <taxon>Magnoliopsida</taxon>
        <taxon>eudicotyledons</taxon>
        <taxon>Gunneridae</taxon>
        <taxon>Pentapetalae</taxon>
        <taxon>rosids</taxon>
        <taxon>fabids</taxon>
        <taxon>Fabales</taxon>
        <taxon>Fabaceae</taxon>
        <taxon>Papilionoideae</taxon>
        <taxon>50 kb inversion clade</taxon>
        <taxon>genistoids sensu lato</taxon>
        <taxon>core genistoids</taxon>
        <taxon>Crotalarieae</taxon>
        <taxon>Crotalaria</taxon>
    </lineage>
</organism>
<feature type="transmembrane region" description="Helical" evidence="10">
    <location>
        <begin position="153"/>
        <end position="172"/>
    </location>
</feature>
<dbReference type="PANTHER" id="PTHR32468">
    <property type="entry name" value="CATION/H + ANTIPORTER"/>
    <property type="match status" value="1"/>
</dbReference>
<reference evidence="13 14" key="1">
    <citation type="submission" date="2024-01" db="EMBL/GenBank/DDBJ databases">
        <title>The genomes of 5 underutilized Papilionoideae crops provide insights into root nodulation and disease resistanc.</title>
        <authorList>
            <person name="Yuan L."/>
        </authorList>
    </citation>
    <scope>NUCLEOTIDE SEQUENCE [LARGE SCALE GENOMIC DNA]</scope>
    <source>
        <strain evidence="13">ZHUSHIDOU_FW_LH</strain>
        <tissue evidence="13">Leaf</tissue>
    </source>
</reference>
<dbReference type="GO" id="GO:0015297">
    <property type="term" value="F:antiporter activity"/>
    <property type="evidence" value="ECO:0007669"/>
    <property type="project" value="InterPro"/>
</dbReference>
<evidence type="ECO:0000256" key="7">
    <source>
        <dbReference type="ARBA" id="ARBA00023065"/>
    </source>
</evidence>
<evidence type="ECO:0000256" key="3">
    <source>
        <dbReference type="ARBA" id="ARBA00022538"/>
    </source>
</evidence>
<dbReference type="Proteomes" id="UP001372338">
    <property type="component" value="Unassembled WGS sequence"/>
</dbReference>
<feature type="transmembrane region" description="Helical" evidence="10">
    <location>
        <begin position="216"/>
        <end position="241"/>
    </location>
</feature>
<dbReference type="GO" id="GO:1902600">
    <property type="term" value="P:proton transmembrane transport"/>
    <property type="evidence" value="ECO:0007669"/>
    <property type="project" value="InterPro"/>
</dbReference>
<dbReference type="InterPro" id="IPR057291">
    <property type="entry name" value="CHX17_2nd"/>
</dbReference>
<evidence type="ECO:0000256" key="4">
    <source>
        <dbReference type="ARBA" id="ARBA00022692"/>
    </source>
</evidence>
<comment type="caution">
    <text evidence="13">The sequence shown here is derived from an EMBL/GenBank/DDBJ whole genome shotgun (WGS) entry which is preliminary data.</text>
</comment>
<evidence type="ECO:0000313" key="14">
    <source>
        <dbReference type="Proteomes" id="UP001372338"/>
    </source>
</evidence>
<evidence type="ECO:0000256" key="8">
    <source>
        <dbReference type="ARBA" id="ARBA00023136"/>
    </source>
</evidence>
<feature type="transmembrane region" description="Helical" evidence="10">
    <location>
        <begin position="397"/>
        <end position="417"/>
    </location>
</feature>
<dbReference type="InterPro" id="IPR006153">
    <property type="entry name" value="Cation/H_exchanger_TM"/>
</dbReference>
<comment type="subcellular location">
    <subcellularLocation>
        <location evidence="1">Membrane</location>
        <topology evidence="1">Multi-pass membrane protein</topology>
    </subcellularLocation>
</comment>
<keyword evidence="6 10" id="KW-1133">Transmembrane helix</keyword>
<evidence type="ECO:0000256" key="6">
    <source>
        <dbReference type="ARBA" id="ARBA00022989"/>
    </source>
</evidence>
<feature type="transmembrane region" description="Helical" evidence="10">
    <location>
        <begin position="337"/>
        <end position="360"/>
    </location>
</feature>
<dbReference type="EMBL" id="JAYWIO010000002">
    <property type="protein sequence ID" value="KAK7280823.1"/>
    <property type="molecule type" value="Genomic_DNA"/>
</dbReference>
<feature type="domain" description="Cation/H+ exchanger transmembrane" evidence="11">
    <location>
        <begin position="52"/>
        <end position="414"/>
    </location>
</feature>
<accession>A0AAN9IH90</accession>
<keyword evidence="7" id="KW-0406">Ion transport</keyword>
<evidence type="ECO:0000259" key="11">
    <source>
        <dbReference type="Pfam" id="PF00999"/>
    </source>
</evidence>
<feature type="transmembrane region" description="Helical" evidence="10">
    <location>
        <begin position="115"/>
        <end position="133"/>
    </location>
</feature>
<dbReference type="GO" id="GO:0006813">
    <property type="term" value="P:potassium ion transport"/>
    <property type="evidence" value="ECO:0007669"/>
    <property type="project" value="UniProtKB-KW"/>
</dbReference>
<dbReference type="GO" id="GO:0012505">
    <property type="term" value="C:endomembrane system"/>
    <property type="evidence" value="ECO:0007669"/>
    <property type="project" value="TreeGrafter"/>
</dbReference>
<name>A0AAN9IH90_CROPI</name>
<feature type="transmembrane region" description="Helical" evidence="10">
    <location>
        <begin position="83"/>
        <end position="103"/>
    </location>
</feature>
<keyword evidence="4 10" id="KW-0812">Transmembrane</keyword>
<protein>
    <recommendedName>
        <fullName evidence="15">Sodium/hydrogen exchanger</fullName>
    </recommendedName>
</protein>
<evidence type="ECO:0000256" key="10">
    <source>
        <dbReference type="SAM" id="Phobius"/>
    </source>
</evidence>
<proteinExistence type="inferred from homology"/>
<keyword evidence="5" id="KW-0630">Potassium</keyword>
<feature type="domain" description="Cation/H(+) antiporter central" evidence="12">
    <location>
        <begin position="477"/>
        <end position="596"/>
    </location>
</feature>
<evidence type="ECO:0000256" key="2">
    <source>
        <dbReference type="ARBA" id="ARBA00022448"/>
    </source>
</evidence>
<dbReference type="GO" id="GO:0016020">
    <property type="term" value="C:membrane"/>
    <property type="evidence" value="ECO:0007669"/>
    <property type="project" value="UniProtKB-SubCell"/>
</dbReference>
<keyword evidence="14" id="KW-1185">Reference proteome</keyword>
<evidence type="ECO:0000313" key="13">
    <source>
        <dbReference type="EMBL" id="KAK7280823.1"/>
    </source>
</evidence>
<evidence type="ECO:0000256" key="9">
    <source>
        <dbReference type="ARBA" id="ARBA00038341"/>
    </source>
</evidence>
<feature type="transmembrane region" description="Helical" evidence="10">
    <location>
        <begin position="308"/>
        <end position="325"/>
    </location>
</feature>
<dbReference type="AlphaFoldDB" id="A0AAN9IH90"/>
<dbReference type="InterPro" id="IPR038770">
    <property type="entry name" value="Na+/solute_symporter_sf"/>
</dbReference>
<dbReference type="Gene3D" id="1.20.1530.20">
    <property type="match status" value="1"/>
</dbReference>
<dbReference type="InterPro" id="IPR050794">
    <property type="entry name" value="CPA2_transporter"/>
</dbReference>
<evidence type="ECO:0000259" key="12">
    <source>
        <dbReference type="Pfam" id="PF23256"/>
    </source>
</evidence>
<sequence>MSFQYETIYTSISSFNDTVNTVCFDASPKTVSDGFWVGSVSGKSPMKSLLPLFELQAGLLLGSFFKQWTNDMYTLFPYGTQDIISSISSLGYVFFIFLTGVQMDFTLPMKTGKKPWAFALIGLLTPLIIGYPLLRIFEGKIGIGFGLDYDDIYIALLTNSVTMFAVIASLLNELQIQNSELGRLALSTALVMDIMSIIVTSNVVLKYTATNIFSAFYKFASLLSMAILIPLVCRPTMYWIIKHTPEGRPVRTIYLHMIITLVLILGWCSVQIGQDFTLGAFILGLSVPEGLPLGTALVKKLQFFGNHFLLPIFVSTSVMGVAIFKDLEDYENNFLKTVSYIIIFTHLIKIVSCFIPAIYSRMPIKDALALSLILNCKGVVEIGIYCNLYEARIISNGAYSVMIISVMIIASIVQLSVKFLYDPSRKYGGYQRRNMINLKPYSELKIVACIHKLHHISPITDILDLCCPTSEHPIIVDALHLIELVGSSLPLFIKHGRYRKNSSYSDAVILAFDIYEHENVGTTIIHTYTAISPFHLMYEDVCNLALEKVASIVFLPFHKRWTSDGSIEFDDKNIRTLNKKVLEISPCSVGILVTRAGINLIRESSITRLAMIFLSGKDDREGLCLAKRASRNQRIQLIVYHLMNEGKDYRDEDEKLHDNAILRDIDMGMQNVTYQKIILNDGPKTASFLHDIVNEHDYFIVGRTHDINLPQIQGLSDWSEFPELGAIGDYLASPDLKTSASVLVVQQQVSKK</sequence>
<keyword evidence="3" id="KW-0633">Potassium transport</keyword>
<evidence type="ECO:0008006" key="15">
    <source>
        <dbReference type="Google" id="ProtNLM"/>
    </source>
</evidence>
<evidence type="ECO:0000256" key="5">
    <source>
        <dbReference type="ARBA" id="ARBA00022958"/>
    </source>
</evidence>
<feature type="transmembrane region" description="Helical" evidence="10">
    <location>
        <begin position="253"/>
        <end position="272"/>
    </location>
</feature>
<dbReference type="Pfam" id="PF00999">
    <property type="entry name" value="Na_H_Exchanger"/>
    <property type="match status" value="1"/>
</dbReference>
<feature type="transmembrane region" description="Helical" evidence="10">
    <location>
        <begin position="278"/>
        <end position="296"/>
    </location>
</feature>
<dbReference type="Pfam" id="PF23256">
    <property type="entry name" value="CHX17_2nd"/>
    <property type="match status" value="1"/>
</dbReference>